<dbReference type="GO" id="GO:0004715">
    <property type="term" value="F:non-membrane spanning protein tyrosine kinase activity"/>
    <property type="evidence" value="ECO:0007669"/>
    <property type="project" value="UniProtKB-EC"/>
</dbReference>
<comment type="similarity">
    <text evidence="2">Belongs to the CpsD/CapB family.</text>
</comment>
<accession>A0A428GHI1</accession>
<dbReference type="InterPro" id="IPR025669">
    <property type="entry name" value="AAA_dom"/>
</dbReference>
<dbReference type="NCBIfam" id="TIGR01007">
    <property type="entry name" value="eps_fam"/>
    <property type="match status" value="1"/>
</dbReference>
<keyword evidence="6" id="KW-0547">Nucleotide-binding</keyword>
<evidence type="ECO:0000313" key="15">
    <source>
        <dbReference type="EMBL" id="RSJ76408.1"/>
    </source>
</evidence>
<dbReference type="AlphaFoldDB" id="A0A428GHI1"/>
<dbReference type="EC" id="2.7.10.2" evidence="3"/>
<keyword evidence="8" id="KW-0067">ATP-binding</keyword>
<protein>
    <recommendedName>
        <fullName evidence="4">Tyrosine-protein kinase CpsD</fullName>
        <ecNumber evidence="3">2.7.10.2</ecNumber>
    </recommendedName>
</protein>
<dbReference type="UniPathway" id="UPA00934"/>
<keyword evidence="9" id="KW-0972">Capsule biogenesis/degradation</keyword>
<reference evidence="15 16" key="1">
    <citation type="submission" date="2018-11" db="EMBL/GenBank/DDBJ databases">
        <title>Species Designations Belie Phenotypic and Genotypic Heterogeneity in Oral Streptococci.</title>
        <authorList>
            <person name="Velsko I."/>
        </authorList>
    </citation>
    <scope>NUCLEOTIDE SEQUENCE [LARGE SCALE GENOMIC DNA]</scope>
    <source>
        <strain evidence="15 16">BCA6</strain>
    </source>
</reference>
<evidence type="ECO:0000256" key="12">
    <source>
        <dbReference type="ARBA" id="ARBA00024964"/>
    </source>
</evidence>
<dbReference type="Pfam" id="PF13614">
    <property type="entry name" value="AAA_31"/>
    <property type="match status" value="1"/>
</dbReference>
<evidence type="ECO:0000256" key="11">
    <source>
        <dbReference type="ARBA" id="ARBA00023169"/>
    </source>
</evidence>
<evidence type="ECO:0000313" key="16">
    <source>
        <dbReference type="Proteomes" id="UP000272213"/>
    </source>
</evidence>
<evidence type="ECO:0000256" key="1">
    <source>
        <dbReference type="ARBA" id="ARBA00005132"/>
    </source>
</evidence>
<name>A0A428GHI1_STRCR</name>
<organism evidence="15 16">
    <name type="scientific">Streptococcus cristatus</name>
    <dbReference type="NCBI Taxonomy" id="45634"/>
    <lineage>
        <taxon>Bacteria</taxon>
        <taxon>Bacillati</taxon>
        <taxon>Bacillota</taxon>
        <taxon>Bacilli</taxon>
        <taxon>Lactobacillales</taxon>
        <taxon>Streptococcaceae</taxon>
        <taxon>Streptococcus</taxon>
    </lineage>
</organism>
<comment type="caution">
    <text evidence="15">The sequence shown here is derived from an EMBL/GenBank/DDBJ whole genome shotgun (WGS) entry which is preliminary data.</text>
</comment>
<dbReference type="EMBL" id="RJPM01000003">
    <property type="protein sequence ID" value="RSJ76408.1"/>
    <property type="molecule type" value="Genomic_DNA"/>
</dbReference>
<dbReference type="Gene3D" id="3.40.50.300">
    <property type="entry name" value="P-loop containing nucleotide triphosphate hydrolases"/>
    <property type="match status" value="1"/>
</dbReference>
<dbReference type="PANTHER" id="PTHR32309">
    <property type="entry name" value="TYROSINE-PROTEIN KINASE"/>
    <property type="match status" value="1"/>
</dbReference>
<comment type="function">
    <text evidence="12">Involved in the regulation of capsular polysaccharide biosynthesis. Autophosphorylation of CpsD attenuates its activity and reduces the level of encapsulation. May be part of a complex that directs the coordinated polymerization and export to the cell surface of the capsular polysaccharide.</text>
</comment>
<dbReference type="GO" id="GO:0005524">
    <property type="term" value="F:ATP binding"/>
    <property type="evidence" value="ECO:0007669"/>
    <property type="project" value="UniProtKB-KW"/>
</dbReference>
<dbReference type="InterPro" id="IPR005702">
    <property type="entry name" value="Wzc-like_C"/>
</dbReference>
<evidence type="ECO:0000256" key="5">
    <source>
        <dbReference type="ARBA" id="ARBA00022679"/>
    </source>
</evidence>
<evidence type="ECO:0000256" key="10">
    <source>
        <dbReference type="ARBA" id="ARBA00023137"/>
    </source>
</evidence>
<sequence>MPILELAKKKKLSISRVEEYYNALRTNIQLSGEDIKVIAVSSTFPGEGKTTTSTNLALTFAKAGNKTLLIDADIRNSKMLGGVFKSGEKVSGLTEYLARNTDLSQGLCETDEENLFVITSGQASPNPTALLQSERFTTMMSVLRRHYDYIIVDTPPIGMVVDATLITKVCDASLLVVATNEVKRKMVQKSKTQLEQSSTPFLGVVLNKYNVQADKYGFYGSYGHYGDNLSKE</sequence>
<dbReference type="PANTHER" id="PTHR32309:SF13">
    <property type="entry name" value="FERRIC ENTEROBACTIN TRANSPORT PROTEIN FEPE"/>
    <property type="match status" value="1"/>
</dbReference>
<dbReference type="CDD" id="cd05387">
    <property type="entry name" value="BY-kinase"/>
    <property type="match status" value="1"/>
</dbReference>
<evidence type="ECO:0000256" key="4">
    <source>
        <dbReference type="ARBA" id="ARBA00019200"/>
    </source>
</evidence>
<dbReference type="GO" id="GO:0045227">
    <property type="term" value="P:capsule polysaccharide biosynthetic process"/>
    <property type="evidence" value="ECO:0007669"/>
    <property type="project" value="UniProtKB-UniPathway"/>
</dbReference>
<evidence type="ECO:0000256" key="3">
    <source>
        <dbReference type="ARBA" id="ARBA00011903"/>
    </source>
</evidence>
<evidence type="ECO:0000256" key="8">
    <source>
        <dbReference type="ARBA" id="ARBA00022840"/>
    </source>
</evidence>
<dbReference type="Proteomes" id="UP000272213">
    <property type="component" value="Unassembled WGS sequence"/>
</dbReference>
<dbReference type="SUPFAM" id="SSF52540">
    <property type="entry name" value="P-loop containing nucleoside triphosphate hydrolases"/>
    <property type="match status" value="1"/>
</dbReference>
<comment type="pathway">
    <text evidence="1">Capsule biogenesis; capsule polysaccharide biosynthesis.</text>
</comment>
<evidence type="ECO:0000256" key="2">
    <source>
        <dbReference type="ARBA" id="ARBA00007316"/>
    </source>
</evidence>
<keyword evidence="5 15" id="KW-0808">Transferase</keyword>
<evidence type="ECO:0000256" key="7">
    <source>
        <dbReference type="ARBA" id="ARBA00022777"/>
    </source>
</evidence>
<keyword evidence="10" id="KW-0829">Tyrosine-protein kinase</keyword>
<evidence type="ECO:0000256" key="9">
    <source>
        <dbReference type="ARBA" id="ARBA00022903"/>
    </source>
</evidence>
<keyword evidence="7 15" id="KW-0418">Kinase</keyword>
<dbReference type="GO" id="GO:0005886">
    <property type="term" value="C:plasma membrane"/>
    <property type="evidence" value="ECO:0007669"/>
    <property type="project" value="TreeGrafter"/>
</dbReference>
<proteinExistence type="inferred from homology"/>
<gene>
    <name evidence="15" type="primary">cpsD</name>
    <name evidence="15" type="ORF">D8798_05360</name>
</gene>
<keyword evidence="11" id="KW-0270">Exopolysaccharide synthesis</keyword>
<evidence type="ECO:0000259" key="14">
    <source>
        <dbReference type="Pfam" id="PF13614"/>
    </source>
</evidence>
<evidence type="ECO:0000256" key="6">
    <source>
        <dbReference type="ARBA" id="ARBA00022741"/>
    </source>
</evidence>
<dbReference type="InterPro" id="IPR027417">
    <property type="entry name" value="P-loop_NTPase"/>
</dbReference>
<feature type="domain" description="AAA" evidence="14">
    <location>
        <begin position="36"/>
        <end position="167"/>
    </location>
</feature>
<comment type="catalytic activity">
    <reaction evidence="13">
        <text>L-tyrosyl-[protein] + ATP = O-phospho-L-tyrosyl-[protein] + ADP + H(+)</text>
        <dbReference type="Rhea" id="RHEA:10596"/>
        <dbReference type="Rhea" id="RHEA-COMP:10136"/>
        <dbReference type="Rhea" id="RHEA-COMP:20101"/>
        <dbReference type="ChEBI" id="CHEBI:15378"/>
        <dbReference type="ChEBI" id="CHEBI:30616"/>
        <dbReference type="ChEBI" id="CHEBI:46858"/>
        <dbReference type="ChEBI" id="CHEBI:61978"/>
        <dbReference type="ChEBI" id="CHEBI:456216"/>
        <dbReference type="EC" id="2.7.10.2"/>
    </reaction>
</comment>
<dbReference type="RefSeq" id="WP_125382953.1">
    <property type="nucleotide sequence ID" value="NZ_RJPM01000003.1"/>
</dbReference>
<dbReference type="InterPro" id="IPR050445">
    <property type="entry name" value="Bact_polysacc_biosynth/exp"/>
</dbReference>
<evidence type="ECO:0000256" key="13">
    <source>
        <dbReference type="ARBA" id="ARBA00051245"/>
    </source>
</evidence>